<evidence type="ECO:0000259" key="1">
    <source>
        <dbReference type="Pfam" id="PF14452"/>
    </source>
</evidence>
<dbReference type="EMBL" id="VFOQ01000002">
    <property type="protein sequence ID" value="TQL56928.1"/>
    <property type="molecule type" value="Genomic_DNA"/>
</dbReference>
<sequence>MSLETAGGHTRDHPVTVNGHTNTVAAEEISFEELLALAFTPVPASLGWVFTVTYRGGPAGQPEGSLAPGSTVKVRDWMAFHVTKSHSSAG</sequence>
<name>A0A542Z9A0_9MICO</name>
<dbReference type="InterPro" id="IPR027802">
    <property type="entry name" value="Multi-ubiquitin_dom"/>
</dbReference>
<feature type="domain" description="Multi-ubiquitin" evidence="1">
    <location>
        <begin position="15"/>
        <end position="84"/>
    </location>
</feature>
<proteinExistence type="predicted"/>
<evidence type="ECO:0000313" key="2">
    <source>
        <dbReference type="EMBL" id="TQL56928.1"/>
    </source>
</evidence>
<organism evidence="2 3">
    <name type="scientific">Oryzihumus leptocrescens</name>
    <dbReference type="NCBI Taxonomy" id="297536"/>
    <lineage>
        <taxon>Bacteria</taxon>
        <taxon>Bacillati</taxon>
        <taxon>Actinomycetota</taxon>
        <taxon>Actinomycetes</taxon>
        <taxon>Micrococcales</taxon>
        <taxon>Intrasporangiaceae</taxon>
        <taxon>Oryzihumus</taxon>
    </lineage>
</organism>
<keyword evidence="3" id="KW-1185">Reference proteome</keyword>
<dbReference type="RefSeq" id="WP_185746261.1">
    <property type="nucleotide sequence ID" value="NZ_BAAAKX010000015.1"/>
</dbReference>
<accession>A0A542Z9A0</accession>
<dbReference type="Proteomes" id="UP000319514">
    <property type="component" value="Unassembled WGS sequence"/>
</dbReference>
<gene>
    <name evidence="2" type="ORF">FB474_3694</name>
</gene>
<reference evidence="2 3" key="1">
    <citation type="submission" date="2019-06" db="EMBL/GenBank/DDBJ databases">
        <title>Sequencing the genomes of 1000 actinobacteria strains.</title>
        <authorList>
            <person name="Klenk H.-P."/>
        </authorList>
    </citation>
    <scope>NUCLEOTIDE SEQUENCE [LARGE SCALE GENOMIC DNA]</scope>
    <source>
        <strain evidence="2 3">DSM 18082</strain>
    </source>
</reference>
<dbReference type="AlphaFoldDB" id="A0A542Z9A0"/>
<protein>
    <submittedName>
        <fullName evidence="2">Multiubiquitin</fullName>
    </submittedName>
</protein>
<dbReference type="Pfam" id="PF14452">
    <property type="entry name" value="Multi_ubiq"/>
    <property type="match status" value="1"/>
</dbReference>
<comment type="caution">
    <text evidence="2">The sequence shown here is derived from an EMBL/GenBank/DDBJ whole genome shotgun (WGS) entry which is preliminary data.</text>
</comment>
<evidence type="ECO:0000313" key="3">
    <source>
        <dbReference type="Proteomes" id="UP000319514"/>
    </source>
</evidence>